<evidence type="ECO:0000313" key="1">
    <source>
        <dbReference type="EMBL" id="OGZ43011.1"/>
    </source>
</evidence>
<dbReference type="EMBL" id="MHNI01000012">
    <property type="protein sequence ID" value="OGZ43011.1"/>
    <property type="molecule type" value="Genomic_DNA"/>
</dbReference>
<dbReference type="Gene3D" id="3.10.620.30">
    <property type="match status" value="1"/>
</dbReference>
<comment type="caution">
    <text evidence="1">The sequence shown here is derived from an EMBL/GenBank/DDBJ whole genome shotgun (WGS) entry which is preliminary data.</text>
</comment>
<name>A0A1G2FZL1_9BACT</name>
<sequence>MIAVMSYAAVPFAFQIQKTVFVQKNAERVKFGQMIQDWQTRENNNPFNTSQLENNSLFYKEYIRVKTAVDRLEENIEGKAQRLNFFMQGIEKQYYKPDSNNNDHWPTTTELMSAKHKGDDCDGLELIPRLYFKEAGYLYVYRGIFSFGGNSKYKNHMATVVFRNKNDTDPLIVDPTSILEASRISELNGKWSLAVLFNEHSILVPSTKQPTASHKVSAD</sequence>
<accession>A0A1G2FZL1</accession>
<organism evidence="1 2">
    <name type="scientific">Candidatus Ryanbacteria bacterium RIFCSPHIGHO2_01_45_13</name>
    <dbReference type="NCBI Taxonomy" id="1802112"/>
    <lineage>
        <taxon>Bacteria</taxon>
        <taxon>Candidatus Ryaniibacteriota</taxon>
    </lineage>
</organism>
<dbReference type="Proteomes" id="UP000176700">
    <property type="component" value="Unassembled WGS sequence"/>
</dbReference>
<gene>
    <name evidence="1" type="ORF">A2W41_02765</name>
</gene>
<dbReference type="AlphaFoldDB" id="A0A1G2FZL1"/>
<proteinExistence type="predicted"/>
<evidence type="ECO:0000313" key="2">
    <source>
        <dbReference type="Proteomes" id="UP000176700"/>
    </source>
</evidence>
<protein>
    <submittedName>
        <fullName evidence="1">Uncharacterized protein</fullName>
    </submittedName>
</protein>
<reference evidence="1 2" key="1">
    <citation type="journal article" date="2016" name="Nat. Commun.">
        <title>Thousands of microbial genomes shed light on interconnected biogeochemical processes in an aquifer system.</title>
        <authorList>
            <person name="Anantharaman K."/>
            <person name="Brown C.T."/>
            <person name="Hug L.A."/>
            <person name="Sharon I."/>
            <person name="Castelle C.J."/>
            <person name="Probst A.J."/>
            <person name="Thomas B.C."/>
            <person name="Singh A."/>
            <person name="Wilkins M.J."/>
            <person name="Karaoz U."/>
            <person name="Brodie E.L."/>
            <person name="Williams K.H."/>
            <person name="Hubbard S.S."/>
            <person name="Banfield J.F."/>
        </authorList>
    </citation>
    <scope>NUCLEOTIDE SEQUENCE [LARGE SCALE GENOMIC DNA]</scope>
</reference>